<dbReference type="Pfam" id="PF14354">
    <property type="entry name" value="Lar_restr_allev"/>
    <property type="match status" value="1"/>
</dbReference>
<protein>
    <submittedName>
        <fullName evidence="1">Restriction alleviation protein</fullName>
    </submittedName>
</protein>
<proteinExistence type="predicted"/>
<name>A0A8S5PYY5_9CAUD</name>
<accession>A0A8S5PYY5</accession>
<organism evidence="1">
    <name type="scientific">Siphoviridae sp. ctMgg26</name>
    <dbReference type="NCBI Taxonomy" id="2825462"/>
    <lineage>
        <taxon>Viruses</taxon>
        <taxon>Duplodnaviria</taxon>
        <taxon>Heunggongvirae</taxon>
        <taxon>Uroviricota</taxon>
        <taxon>Caudoviricetes</taxon>
    </lineage>
</organism>
<evidence type="ECO:0000313" key="1">
    <source>
        <dbReference type="EMBL" id="DAE12255.1"/>
    </source>
</evidence>
<reference evidence="1" key="1">
    <citation type="journal article" date="2021" name="Proc. Natl. Acad. Sci. U.S.A.">
        <title>A Catalog of Tens of Thousands of Viruses from Human Metagenomes Reveals Hidden Associations with Chronic Diseases.</title>
        <authorList>
            <person name="Tisza M.J."/>
            <person name="Buck C.B."/>
        </authorList>
    </citation>
    <scope>NUCLEOTIDE SEQUENCE</scope>
    <source>
        <strain evidence="1">CtMgg26</strain>
    </source>
</reference>
<sequence length="64" mass="7320">MYKLKPCPFCGCGEAGTHWHHGYWSVTCGYLHGATPSNHCFQDWGEFDTEEKAVKAWNRRTDNG</sequence>
<dbReference type="EMBL" id="BK015546">
    <property type="protein sequence ID" value="DAE12255.1"/>
    <property type="molecule type" value="Genomic_DNA"/>
</dbReference>